<gene>
    <name evidence="1" type="ORF">TL10_01635</name>
</gene>
<sequence>MADSDLSMFVSNAWRARFGWDTMTSQQKVTLAAYGLAMFREGSDAARSSVLCDDIDKVKYEGRLVILDDRSRWEVDPFDVGAVDMWNSGDKIAIIPASCTT</sequence>
<dbReference type="RefSeq" id="WP_043984256.1">
    <property type="nucleotide sequence ID" value="NZ_JXST01000002.1"/>
</dbReference>
<dbReference type="OrthoDB" id="9877396at2"/>
<keyword evidence="2" id="KW-1185">Reference proteome</keyword>
<proteinExistence type="predicted"/>
<protein>
    <submittedName>
        <fullName evidence="1">Uncharacterized protein</fullName>
    </submittedName>
</protein>
<evidence type="ECO:0000313" key="1">
    <source>
        <dbReference type="EMBL" id="KIU18564.1"/>
    </source>
</evidence>
<accession>A0A0D1K0Z2</accession>
<organism evidence="1 2">
    <name type="scientific">Mycolicibacterium llatzerense</name>
    <dbReference type="NCBI Taxonomy" id="280871"/>
    <lineage>
        <taxon>Bacteria</taxon>
        <taxon>Bacillati</taxon>
        <taxon>Actinomycetota</taxon>
        <taxon>Actinomycetes</taxon>
        <taxon>Mycobacteriales</taxon>
        <taxon>Mycobacteriaceae</taxon>
        <taxon>Mycolicibacterium</taxon>
    </lineage>
</organism>
<name>A0A0D1K0Z2_9MYCO</name>
<evidence type="ECO:0000313" key="2">
    <source>
        <dbReference type="Proteomes" id="UP000032221"/>
    </source>
</evidence>
<dbReference type="AlphaFoldDB" id="A0A0D1K0Z2"/>
<dbReference type="EMBL" id="JXST01000002">
    <property type="protein sequence ID" value="KIU18564.1"/>
    <property type="molecule type" value="Genomic_DNA"/>
</dbReference>
<dbReference type="PATRIC" id="fig|280871.6.peg.331"/>
<comment type="caution">
    <text evidence="1">The sequence shown here is derived from an EMBL/GenBank/DDBJ whole genome shotgun (WGS) entry which is preliminary data.</text>
</comment>
<dbReference type="STRING" id="280871.TL10_01635"/>
<dbReference type="Proteomes" id="UP000032221">
    <property type="component" value="Unassembled WGS sequence"/>
</dbReference>
<reference evidence="1 2" key="1">
    <citation type="submission" date="2015-01" db="EMBL/GenBank/DDBJ databases">
        <title>Genome sequence of Mycobacterium llatzerense and Mycobacterium immunogenum recovered from brain abscess.</title>
        <authorList>
            <person name="Greninger A.L."/>
            <person name="Langelier C."/>
            <person name="Cunningham G."/>
            <person name="Chiu C.Y."/>
            <person name="Miller S."/>
        </authorList>
    </citation>
    <scope>NUCLEOTIDE SEQUENCE [LARGE SCALE GENOMIC DNA]</scope>
    <source>
        <strain evidence="1 2">CLUC14</strain>
    </source>
</reference>